<keyword evidence="1" id="KW-0812">Transmembrane</keyword>
<feature type="transmembrane region" description="Helical" evidence="1">
    <location>
        <begin position="131"/>
        <end position="150"/>
    </location>
</feature>
<dbReference type="RefSeq" id="WP_056989721.1">
    <property type="nucleotide sequence ID" value="NZ_AYZJ01000059.1"/>
</dbReference>
<evidence type="ECO:0000313" key="3">
    <source>
        <dbReference type="Proteomes" id="UP000050865"/>
    </source>
</evidence>
<organism evidence="2 3">
    <name type="scientific">Lacticaseibacillus camelliae DSM 22697 = JCM 13995</name>
    <dbReference type="NCBI Taxonomy" id="1423730"/>
    <lineage>
        <taxon>Bacteria</taxon>
        <taxon>Bacillati</taxon>
        <taxon>Bacillota</taxon>
        <taxon>Bacilli</taxon>
        <taxon>Lactobacillales</taxon>
        <taxon>Lactobacillaceae</taxon>
        <taxon>Lacticaseibacillus</taxon>
    </lineage>
</organism>
<keyword evidence="1" id="KW-0472">Membrane</keyword>
<sequence>MKKTWMDRFVIFWWGIKQPYDEHARAEVGRISTISLLLLIITEFLVLMIQAIFNISWLNVVALLILLIAMVGVSVAIKKAGLTAIETTRANRRQALRQVKRDAVQYGLIFGFVFACMKILLDATAGDPVEWIYALVTGGVGGIIYGLGTYQNEKKQMHVLPDDE</sequence>
<comment type="caution">
    <text evidence="2">The sequence shown here is derived from an EMBL/GenBank/DDBJ whole genome shotgun (WGS) entry which is preliminary data.</text>
</comment>
<keyword evidence="1" id="KW-1133">Transmembrane helix</keyword>
<protein>
    <recommendedName>
        <fullName evidence="4">DUF3278 domain-containing protein</fullName>
    </recommendedName>
</protein>
<gene>
    <name evidence="2" type="ORF">FC75_GL002395</name>
</gene>
<evidence type="ECO:0000313" key="2">
    <source>
        <dbReference type="EMBL" id="KRN21230.1"/>
    </source>
</evidence>
<proteinExistence type="predicted"/>
<keyword evidence="3" id="KW-1185">Reference proteome</keyword>
<accession>A0A0R2EYJ3</accession>
<dbReference type="InterPro" id="IPR021697">
    <property type="entry name" value="DUF3278"/>
</dbReference>
<dbReference type="Proteomes" id="UP000050865">
    <property type="component" value="Unassembled WGS sequence"/>
</dbReference>
<dbReference type="AlphaFoldDB" id="A0A0R2EYJ3"/>
<name>A0A0R2EYJ3_9LACO</name>
<feature type="transmembrane region" description="Helical" evidence="1">
    <location>
        <begin position="61"/>
        <end position="82"/>
    </location>
</feature>
<dbReference type="PATRIC" id="fig|1423730.4.peg.2490"/>
<dbReference type="Pfam" id="PF11683">
    <property type="entry name" value="DUF3278"/>
    <property type="match status" value="1"/>
</dbReference>
<evidence type="ECO:0008006" key="4">
    <source>
        <dbReference type="Google" id="ProtNLM"/>
    </source>
</evidence>
<reference evidence="2 3" key="1">
    <citation type="journal article" date="2015" name="Genome Announc.">
        <title>Expanding the biotechnology potential of lactobacilli through comparative genomics of 213 strains and associated genera.</title>
        <authorList>
            <person name="Sun Z."/>
            <person name="Harris H.M."/>
            <person name="McCann A."/>
            <person name="Guo C."/>
            <person name="Argimon S."/>
            <person name="Zhang W."/>
            <person name="Yang X."/>
            <person name="Jeffery I.B."/>
            <person name="Cooney J.C."/>
            <person name="Kagawa T.F."/>
            <person name="Liu W."/>
            <person name="Song Y."/>
            <person name="Salvetti E."/>
            <person name="Wrobel A."/>
            <person name="Rasinkangas P."/>
            <person name="Parkhill J."/>
            <person name="Rea M.C."/>
            <person name="O'Sullivan O."/>
            <person name="Ritari J."/>
            <person name="Douillard F.P."/>
            <person name="Paul Ross R."/>
            <person name="Yang R."/>
            <person name="Briner A.E."/>
            <person name="Felis G.E."/>
            <person name="de Vos W.M."/>
            <person name="Barrangou R."/>
            <person name="Klaenhammer T.R."/>
            <person name="Caufield P.W."/>
            <person name="Cui Y."/>
            <person name="Zhang H."/>
            <person name="O'Toole P.W."/>
        </authorList>
    </citation>
    <scope>NUCLEOTIDE SEQUENCE [LARGE SCALE GENOMIC DNA]</scope>
    <source>
        <strain evidence="2 3">DSM 22697</strain>
    </source>
</reference>
<evidence type="ECO:0000256" key="1">
    <source>
        <dbReference type="SAM" id="Phobius"/>
    </source>
</evidence>
<feature type="transmembrane region" description="Helical" evidence="1">
    <location>
        <begin position="103"/>
        <end position="125"/>
    </location>
</feature>
<dbReference type="STRING" id="1423730.FC75_GL002395"/>
<dbReference type="EMBL" id="AYZJ01000059">
    <property type="protein sequence ID" value="KRN21230.1"/>
    <property type="molecule type" value="Genomic_DNA"/>
</dbReference>
<feature type="transmembrane region" description="Helical" evidence="1">
    <location>
        <begin position="34"/>
        <end position="55"/>
    </location>
</feature>